<evidence type="ECO:0000313" key="2">
    <source>
        <dbReference type="EMBL" id="SES10874.1"/>
    </source>
</evidence>
<evidence type="ECO:0000313" key="3">
    <source>
        <dbReference type="Proteomes" id="UP000198929"/>
    </source>
</evidence>
<gene>
    <name evidence="2" type="ORF">SAMN05661109_01893</name>
</gene>
<feature type="domain" description="Helix-turn-helix" evidence="1">
    <location>
        <begin position="66"/>
        <end position="115"/>
    </location>
</feature>
<proteinExistence type="predicted"/>
<organism evidence="2 3">
    <name type="scientific">Corynebacterium cystitidis DSM 20524</name>
    <dbReference type="NCBI Taxonomy" id="1121357"/>
    <lineage>
        <taxon>Bacteria</taxon>
        <taxon>Bacillati</taxon>
        <taxon>Actinomycetota</taxon>
        <taxon>Actinomycetes</taxon>
        <taxon>Mycobacteriales</taxon>
        <taxon>Corynebacteriaceae</taxon>
        <taxon>Corynebacterium</taxon>
    </lineage>
</organism>
<dbReference type="EMBL" id="FOGQ01000008">
    <property type="protein sequence ID" value="SES10874.1"/>
    <property type="molecule type" value="Genomic_DNA"/>
</dbReference>
<dbReference type="InterPro" id="IPR009057">
    <property type="entry name" value="Homeodomain-like_sf"/>
</dbReference>
<dbReference type="InterPro" id="IPR010093">
    <property type="entry name" value="SinI_DNA-bd"/>
</dbReference>
<dbReference type="SUPFAM" id="SSF46689">
    <property type="entry name" value="Homeodomain-like"/>
    <property type="match status" value="1"/>
</dbReference>
<accession>A0A1H9UNU4</accession>
<dbReference type="Proteomes" id="UP000198929">
    <property type="component" value="Unassembled WGS sequence"/>
</dbReference>
<keyword evidence="3" id="KW-1185">Reference proteome</keyword>
<sequence>MATTVAPEIELTQKIQEQADHVVSSNRSVHDLTHGAIPHELANVIETVLRAAANGETITLSRLPEVLTTTEAARQLGISRPTLMRKIKKGEIDSFKVGTHTRIKAEAVFDYRRKRHTEAKKAFEEMRLLDDDIFD</sequence>
<dbReference type="NCBIfam" id="TIGR01764">
    <property type="entry name" value="excise"/>
    <property type="match status" value="1"/>
</dbReference>
<protein>
    <submittedName>
        <fullName evidence="2">DNA binding domain-containing protein, excisionase family</fullName>
    </submittedName>
</protein>
<dbReference type="InterPro" id="IPR041657">
    <property type="entry name" value="HTH_17"/>
</dbReference>
<evidence type="ECO:0000259" key="1">
    <source>
        <dbReference type="Pfam" id="PF12728"/>
    </source>
</evidence>
<reference evidence="3" key="1">
    <citation type="submission" date="2016-10" db="EMBL/GenBank/DDBJ databases">
        <authorList>
            <person name="Varghese N."/>
            <person name="Submissions S."/>
        </authorList>
    </citation>
    <scope>NUCLEOTIDE SEQUENCE [LARGE SCALE GENOMIC DNA]</scope>
    <source>
        <strain evidence="3">DSM 20524</strain>
    </source>
</reference>
<dbReference type="GO" id="GO:0003677">
    <property type="term" value="F:DNA binding"/>
    <property type="evidence" value="ECO:0007669"/>
    <property type="project" value="InterPro"/>
</dbReference>
<dbReference type="AlphaFoldDB" id="A0A1H9UNU4"/>
<name>A0A1H9UNU4_9CORY</name>
<dbReference type="STRING" id="1121357.SAMN05661109_01893"/>
<dbReference type="Pfam" id="PF12728">
    <property type="entry name" value="HTH_17"/>
    <property type="match status" value="1"/>
</dbReference>
<dbReference type="Gene3D" id="1.10.10.60">
    <property type="entry name" value="Homeodomain-like"/>
    <property type="match status" value="1"/>
</dbReference>
<dbReference type="RefSeq" id="WP_092259531.1">
    <property type="nucleotide sequence ID" value="NZ_CP047199.1"/>
</dbReference>